<reference evidence="1 2" key="1">
    <citation type="submission" date="2018-06" db="EMBL/GenBank/DDBJ databases">
        <title>The Genome of Cuscuta australis (Dodder) Provides Insight into the Evolution of Plant Parasitism.</title>
        <authorList>
            <person name="Liu H."/>
        </authorList>
    </citation>
    <scope>NUCLEOTIDE SEQUENCE [LARGE SCALE GENOMIC DNA]</scope>
    <source>
        <strain evidence="2">cv. Yunnan</strain>
        <tissue evidence="1">Vines</tissue>
    </source>
</reference>
<dbReference type="Gene3D" id="3.60.10.10">
    <property type="entry name" value="Endonuclease/exonuclease/phosphatase"/>
    <property type="match status" value="1"/>
</dbReference>
<sequence>METNTNIKGPWVVIGDFNNPLHIEDRKGGNPIGWEDIADFRNCVVACGLEEMPTQGAFFTWSNRQGQGHRIYSKIDRALYNLDWMSTYNTKIIVKEEGLLDHTPLIIYTSFEKTCKSFKFCDMWTKDPKFPKLVEKIWMENIQGRPMYQVCKKLKALKKPLKGLHQSKFRGLQEENEAIMEQLEKAQAKLKENPNGGELIEEEKTLIQRLHTKLKHSSMMINQLCKVEWIQKGDQNSKLFYSWIKKRRIQNQVLTIKNKEGEIVEGDKKVAEVLVEYFKNQYGKSSETEEIDRRAMLEGKKLSPMQQLGLIEEIRRDQIKEAIFSIPSGKSPGPDGFNSGFFKHQWNQVGELITDAILDFFENGKFIKQINATSITVVPKSEAPKVANDYRPIACCNVIYKAISKIICSRLKKYFQR</sequence>
<gene>
    <name evidence="1" type="ORF">DM860_010002</name>
</gene>
<dbReference type="InterPro" id="IPR036691">
    <property type="entry name" value="Endo/exonu/phosph_ase_sf"/>
</dbReference>
<dbReference type="SUPFAM" id="SSF56219">
    <property type="entry name" value="DNase I-like"/>
    <property type="match status" value="1"/>
</dbReference>
<dbReference type="AlphaFoldDB" id="A0A328DDA7"/>
<dbReference type="PANTHER" id="PTHR33710:SF78">
    <property type="entry name" value="ENDONUCLEASE_EXONUCLEASE_PHOSPHATASE DOMAIN-CONTAINING PROTEIN"/>
    <property type="match status" value="1"/>
</dbReference>
<dbReference type="PANTHER" id="PTHR33710">
    <property type="entry name" value="BNAC02G09200D PROTEIN"/>
    <property type="match status" value="1"/>
</dbReference>
<evidence type="ECO:0000313" key="2">
    <source>
        <dbReference type="Proteomes" id="UP000249390"/>
    </source>
</evidence>
<evidence type="ECO:0000313" key="1">
    <source>
        <dbReference type="EMBL" id="RAL43220.1"/>
    </source>
</evidence>
<protein>
    <recommendedName>
        <fullName evidence="3">Endonuclease/exonuclease/phosphatase domain-containing protein</fullName>
    </recommendedName>
</protein>
<evidence type="ECO:0008006" key="3">
    <source>
        <dbReference type="Google" id="ProtNLM"/>
    </source>
</evidence>
<dbReference type="Proteomes" id="UP000249390">
    <property type="component" value="Unassembled WGS sequence"/>
</dbReference>
<accession>A0A328DDA7</accession>
<proteinExistence type="predicted"/>
<dbReference type="EMBL" id="NQVE01000161">
    <property type="protein sequence ID" value="RAL43220.1"/>
    <property type="molecule type" value="Genomic_DNA"/>
</dbReference>
<name>A0A328DDA7_9ASTE</name>
<comment type="caution">
    <text evidence="1">The sequence shown here is derived from an EMBL/GenBank/DDBJ whole genome shotgun (WGS) entry which is preliminary data.</text>
</comment>
<organism evidence="1 2">
    <name type="scientific">Cuscuta australis</name>
    <dbReference type="NCBI Taxonomy" id="267555"/>
    <lineage>
        <taxon>Eukaryota</taxon>
        <taxon>Viridiplantae</taxon>
        <taxon>Streptophyta</taxon>
        <taxon>Embryophyta</taxon>
        <taxon>Tracheophyta</taxon>
        <taxon>Spermatophyta</taxon>
        <taxon>Magnoliopsida</taxon>
        <taxon>eudicotyledons</taxon>
        <taxon>Gunneridae</taxon>
        <taxon>Pentapetalae</taxon>
        <taxon>asterids</taxon>
        <taxon>lamiids</taxon>
        <taxon>Solanales</taxon>
        <taxon>Convolvulaceae</taxon>
        <taxon>Cuscuteae</taxon>
        <taxon>Cuscuta</taxon>
        <taxon>Cuscuta subgen. Grammica</taxon>
        <taxon>Cuscuta sect. Cleistogrammica</taxon>
    </lineage>
</organism>
<keyword evidence="2" id="KW-1185">Reference proteome</keyword>